<name>A0ABY6CYU6_9BACT</name>
<keyword evidence="3" id="KW-1185">Reference proteome</keyword>
<dbReference type="Proteomes" id="UP001062165">
    <property type="component" value="Chromosome"/>
</dbReference>
<reference evidence="2" key="1">
    <citation type="submission" date="2022-10" db="EMBL/GenBank/DDBJ databases">
        <title>Comparative genomics and taxonomic characterization of three novel marine species of genus Reichenbachiella exhibiting antioxidant and polysaccharide degradation activities.</title>
        <authorList>
            <person name="Muhammad N."/>
            <person name="Lee Y.-J."/>
            <person name="Ko J."/>
            <person name="Kim S.-G."/>
        </authorList>
    </citation>
    <scope>NUCLEOTIDE SEQUENCE</scope>
    <source>
        <strain evidence="2">Wsw4-B4</strain>
    </source>
</reference>
<dbReference type="SUPFAM" id="SSF56935">
    <property type="entry name" value="Porins"/>
    <property type="match status" value="1"/>
</dbReference>
<feature type="signal peptide" evidence="1">
    <location>
        <begin position="1"/>
        <end position="18"/>
    </location>
</feature>
<evidence type="ECO:0000313" key="3">
    <source>
        <dbReference type="Proteomes" id="UP001062165"/>
    </source>
</evidence>
<evidence type="ECO:0000256" key="1">
    <source>
        <dbReference type="SAM" id="SignalP"/>
    </source>
</evidence>
<accession>A0ABY6CYU6</accession>
<sequence length="426" mass="48226">MKYLLPILFLASFCSTYAQSTSGKTYDTQVVEFAKLPVLSWKSTNQVDDKPAWEGFLLVKAKLNGIYDLSGGLQNQETFNVGQIDVWGHDNRNRFGMDMYQTQLRIWSKRKTATSDFVGYLEGDFWGGDGRFRLRNVWLDYKFLHIGQDWSFFGDKDIWPNVLDWDGPPSGVWRRSTQIKFYFKNPNHWLFEIGIENPGAEFTFNEEIEPDISASYPVMPDFVGAAKKEMTFGYLRLAAIYRNLTYDYSGTNISKSGYGAALSGYIHTHADRKNPLQFQIVGGRGIASYLASFGGRNYDGVPTGTGSISTAPVLGGWVSYEHFFDSRWHANFVVGISNFLTPEITQLEIGPNDYPATNTKIELDHRYIVVNLMYDPTPGLTLGIEYNLGNRSLIYTGSIDIDGYMTSEITQGRSAQRISFGAFFDF</sequence>
<dbReference type="EMBL" id="CP106735">
    <property type="protein sequence ID" value="UXX79094.1"/>
    <property type="molecule type" value="Genomic_DNA"/>
</dbReference>
<proteinExistence type="predicted"/>
<dbReference type="RefSeq" id="WP_263050837.1">
    <property type="nucleotide sequence ID" value="NZ_CP106735.1"/>
</dbReference>
<gene>
    <name evidence="2" type="ORF">N7E81_17205</name>
</gene>
<protein>
    <recommendedName>
        <fullName evidence="4">Porin</fullName>
    </recommendedName>
</protein>
<organism evidence="2 3">
    <name type="scientific">Reichenbachiella carrageenanivorans</name>
    <dbReference type="NCBI Taxonomy" id="2979869"/>
    <lineage>
        <taxon>Bacteria</taxon>
        <taxon>Pseudomonadati</taxon>
        <taxon>Bacteroidota</taxon>
        <taxon>Cytophagia</taxon>
        <taxon>Cytophagales</taxon>
        <taxon>Reichenbachiellaceae</taxon>
        <taxon>Reichenbachiella</taxon>
    </lineage>
</organism>
<evidence type="ECO:0000313" key="2">
    <source>
        <dbReference type="EMBL" id="UXX79094.1"/>
    </source>
</evidence>
<evidence type="ECO:0008006" key="4">
    <source>
        <dbReference type="Google" id="ProtNLM"/>
    </source>
</evidence>
<keyword evidence="1" id="KW-0732">Signal</keyword>
<feature type="chain" id="PRO_5046486832" description="Porin" evidence="1">
    <location>
        <begin position="19"/>
        <end position="426"/>
    </location>
</feature>